<organism evidence="2">
    <name type="scientific">Oryza meridionalis</name>
    <dbReference type="NCBI Taxonomy" id="40149"/>
    <lineage>
        <taxon>Eukaryota</taxon>
        <taxon>Viridiplantae</taxon>
        <taxon>Streptophyta</taxon>
        <taxon>Embryophyta</taxon>
        <taxon>Tracheophyta</taxon>
        <taxon>Spermatophyta</taxon>
        <taxon>Magnoliopsida</taxon>
        <taxon>Liliopsida</taxon>
        <taxon>Poales</taxon>
        <taxon>Poaceae</taxon>
        <taxon>BOP clade</taxon>
        <taxon>Oryzoideae</taxon>
        <taxon>Oryzeae</taxon>
        <taxon>Oryzinae</taxon>
        <taxon>Oryza</taxon>
    </lineage>
</organism>
<proteinExistence type="predicted"/>
<protein>
    <submittedName>
        <fullName evidence="2">Uncharacterized protein</fullName>
    </submittedName>
</protein>
<name>A0A0E0DTH1_9ORYZ</name>
<feature type="region of interest" description="Disordered" evidence="1">
    <location>
        <begin position="1"/>
        <end position="25"/>
    </location>
</feature>
<accession>A0A0E0DTH1</accession>
<dbReference type="Proteomes" id="UP000008021">
    <property type="component" value="Chromosome 5"/>
</dbReference>
<dbReference type="STRING" id="40149.A0A0E0DTH1"/>
<evidence type="ECO:0000256" key="1">
    <source>
        <dbReference type="SAM" id="MobiDB-lite"/>
    </source>
</evidence>
<feature type="region of interest" description="Disordered" evidence="1">
    <location>
        <begin position="82"/>
        <end position="135"/>
    </location>
</feature>
<evidence type="ECO:0000313" key="3">
    <source>
        <dbReference type="Proteomes" id="UP000008021"/>
    </source>
</evidence>
<reference evidence="2" key="2">
    <citation type="submission" date="2018-05" db="EMBL/GenBank/DDBJ databases">
        <title>OmerRS3 (Oryza meridionalis Reference Sequence Version 3).</title>
        <authorList>
            <person name="Zhang J."/>
            <person name="Kudrna D."/>
            <person name="Lee S."/>
            <person name="Talag J."/>
            <person name="Welchert J."/>
            <person name="Wing R.A."/>
        </authorList>
    </citation>
    <scope>NUCLEOTIDE SEQUENCE [LARGE SCALE GENOMIC DNA]</scope>
    <source>
        <strain evidence="2">cv. OR44</strain>
    </source>
</reference>
<feature type="compositionally biased region" description="Basic and acidic residues" evidence="1">
    <location>
        <begin position="89"/>
        <end position="105"/>
    </location>
</feature>
<feature type="compositionally biased region" description="Low complexity" evidence="1">
    <location>
        <begin position="126"/>
        <end position="135"/>
    </location>
</feature>
<dbReference type="AlphaFoldDB" id="A0A0E0DTH1"/>
<dbReference type="HOGENOM" id="CLU_132918_0_0_1"/>
<dbReference type="PANTHER" id="PTHR37250">
    <property type="entry name" value="OS05G0496000 PROTEIN"/>
    <property type="match status" value="1"/>
</dbReference>
<dbReference type="EnsemblPlants" id="OMERI05G19390.1">
    <property type="protein sequence ID" value="OMERI05G19390.1"/>
    <property type="gene ID" value="OMERI05G19390"/>
</dbReference>
<evidence type="ECO:0000313" key="2">
    <source>
        <dbReference type="EnsemblPlants" id="OMERI05G19390.1"/>
    </source>
</evidence>
<keyword evidence="3" id="KW-1185">Reference proteome</keyword>
<dbReference type="Gramene" id="OMERI05G19390.1">
    <property type="protein sequence ID" value="OMERI05G19390.1"/>
    <property type="gene ID" value="OMERI05G19390"/>
</dbReference>
<sequence length="135" mass="14628">MDAKNLGNGRQNQEKSTMTEDARIRDQETLQRFADSDITVSPVNSHESGDVNMEAAISAEDVLRAGGFGAKDDIGSLLPTAVDSTDFEASLRDARDFEGESEKPSHPGLGYKANETDSGGKPSDVQQQQQQQQQQ</sequence>
<reference evidence="2" key="1">
    <citation type="submission" date="2015-04" db="UniProtKB">
        <authorList>
            <consortium name="EnsemblPlants"/>
        </authorList>
    </citation>
    <scope>IDENTIFICATION</scope>
</reference>
<dbReference type="eggNOG" id="ENOG502S7JG">
    <property type="taxonomic scope" value="Eukaryota"/>
</dbReference>
<dbReference type="PANTHER" id="PTHR37250:SF1">
    <property type="entry name" value="OS05G0496000 PROTEIN"/>
    <property type="match status" value="1"/>
</dbReference>